<dbReference type="EMBL" id="JBHSLU010000092">
    <property type="protein sequence ID" value="MFC5508481.1"/>
    <property type="molecule type" value="Genomic_DNA"/>
</dbReference>
<name>A0ABW0P847_9HYPH</name>
<dbReference type="InterPro" id="IPR007791">
    <property type="entry name" value="DjlA_N"/>
</dbReference>
<protein>
    <submittedName>
        <fullName evidence="2">TerB family tellurite resistance protein</fullName>
    </submittedName>
</protein>
<gene>
    <name evidence="2" type="ORF">ACFPN9_24860</name>
</gene>
<dbReference type="Proteomes" id="UP001596060">
    <property type="component" value="Unassembled WGS sequence"/>
</dbReference>
<dbReference type="Gene3D" id="1.10.3680.10">
    <property type="entry name" value="TerB-like"/>
    <property type="match status" value="1"/>
</dbReference>
<dbReference type="CDD" id="cd07177">
    <property type="entry name" value="terB_like"/>
    <property type="match status" value="1"/>
</dbReference>
<evidence type="ECO:0000313" key="2">
    <source>
        <dbReference type="EMBL" id="MFC5508481.1"/>
    </source>
</evidence>
<dbReference type="Pfam" id="PF05099">
    <property type="entry name" value="TerB"/>
    <property type="match status" value="1"/>
</dbReference>
<organism evidence="2 3">
    <name type="scientific">Bosea massiliensis</name>
    <dbReference type="NCBI Taxonomy" id="151419"/>
    <lineage>
        <taxon>Bacteria</taxon>
        <taxon>Pseudomonadati</taxon>
        <taxon>Pseudomonadota</taxon>
        <taxon>Alphaproteobacteria</taxon>
        <taxon>Hyphomicrobiales</taxon>
        <taxon>Boseaceae</taxon>
        <taxon>Bosea</taxon>
    </lineage>
</organism>
<sequence>MPTRPNRTQADLKRDLDLWHDEEASLQIETIAAACALMAYADGIVRPAEHDSMAASLSRFGLVDDRSRMELLAEFEHVTARFEIDPSTGERTALTTIGRLQGKSRFTQALIETCRLIGEADGHYIVEEQSALVKICRQLGVDPVAAGAFGVPERV</sequence>
<keyword evidence="3" id="KW-1185">Reference proteome</keyword>
<evidence type="ECO:0000259" key="1">
    <source>
        <dbReference type="Pfam" id="PF05099"/>
    </source>
</evidence>
<feature type="domain" description="Co-chaperone DjlA N-terminal" evidence="1">
    <location>
        <begin position="31"/>
        <end position="145"/>
    </location>
</feature>
<evidence type="ECO:0000313" key="3">
    <source>
        <dbReference type="Proteomes" id="UP001596060"/>
    </source>
</evidence>
<proteinExistence type="predicted"/>
<dbReference type="RefSeq" id="WP_066724353.1">
    <property type="nucleotide sequence ID" value="NZ_JBHSLU010000092.1"/>
</dbReference>
<dbReference type="SUPFAM" id="SSF158682">
    <property type="entry name" value="TerB-like"/>
    <property type="match status" value="1"/>
</dbReference>
<dbReference type="InterPro" id="IPR029024">
    <property type="entry name" value="TerB-like"/>
</dbReference>
<comment type="caution">
    <text evidence="2">The sequence shown here is derived from an EMBL/GenBank/DDBJ whole genome shotgun (WGS) entry which is preliminary data.</text>
</comment>
<accession>A0ABW0P847</accession>
<reference evidence="3" key="1">
    <citation type="journal article" date="2019" name="Int. J. Syst. Evol. Microbiol.">
        <title>The Global Catalogue of Microorganisms (GCM) 10K type strain sequencing project: providing services to taxonomists for standard genome sequencing and annotation.</title>
        <authorList>
            <consortium name="The Broad Institute Genomics Platform"/>
            <consortium name="The Broad Institute Genome Sequencing Center for Infectious Disease"/>
            <person name="Wu L."/>
            <person name="Ma J."/>
        </authorList>
    </citation>
    <scope>NUCLEOTIDE SEQUENCE [LARGE SCALE GENOMIC DNA]</scope>
    <source>
        <strain evidence="3">CCUG 43117</strain>
    </source>
</reference>